<keyword evidence="2" id="KW-0863">Zinc-finger</keyword>
<keyword evidence="3" id="KW-0862">Zinc</keyword>
<dbReference type="InterPro" id="IPR011011">
    <property type="entry name" value="Znf_FYVE_PHD"/>
</dbReference>
<feature type="region of interest" description="Disordered" evidence="4">
    <location>
        <begin position="834"/>
        <end position="859"/>
    </location>
</feature>
<evidence type="ECO:0000256" key="1">
    <source>
        <dbReference type="ARBA" id="ARBA00022723"/>
    </source>
</evidence>
<evidence type="ECO:0000259" key="5">
    <source>
        <dbReference type="PROSITE" id="PS50081"/>
    </source>
</evidence>
<dbReference type="Gene3D" id="3.30.40.10">
    <property type="entry name" value="Zinc/RING finger domain, C3HC4 (zinc finger)"/>
    <property type="match status" value="1"/>
</dbReference>
<organism evidence="6 7">
    <name type="scientific">Cafeteria roenbergensis</name>
    <name type="common">Marine flagellate</name>
    <dbReference type="NCBI Taxonomy" id="33653"/>
    <lineage>
        <taxon>Eukaryota</taxon>
        <taxon>Sar</taxon>
        <taxon>Stramenopiles</taxon>
        <taxon>Bigyra</taxon>
        <taxon>Opalozoa</taxon>
        <taxon>Bicosoecida</taxon>
        <taxon>Cafeteriaceae</taxon>
        <taxon>Cafeteria</taxon>
    </lineage>
</organism>
<feature type="compositionally biased region" description="Low complexity" evidence="4">
    <location>
        <begin position="289"/>
        <end position="299"/>
    </location>
</feature>
<evidence type="ECO:0000313" key="6">
    <source>
        <dbReference type="EMBL" id="KAA0158740.1"/>
    </source>
</evidence>
<evidence type="ECO:0000256" key="4">
    <source>
        <dbReference type="SAM" id="MobiDB-lite"/>
    </source>
</evidence>
<feature type="region of interest" description="Disordered" evidence="4">
    <location>
        <begin position="227"/>
        <end position="391"/>
    </location>
</feature>
<dbReference type="AlphaFoldDB" id="A0A5A8D3A2"/>
<evidence type="ECO:0000256" key="2">
    <source>
        <dbReference type="ARBA" id="ARBA00022771"/>
    </source>
</evidence>
<comment type="caution">
    <text evidence="6">The sequence shown here is derived from an EMBL/GenBank/DDBJ whole genome shotgun (WGS) entry which is preliminary data.</text>
</comment>
<feature type="compositionally biased region" description="Low complexity" evidence="4">
    <location>
        <begin position="353"/>
        <end position="374"/>
    </location>
</feature>
<feature type="domain" description="Phorbol-ester/DAG-type" evidence="5">
    <location>
        <begin position="144"/>
        <end position="203"/>
    </location>
</feature>
<name>A0A5A8D3A2_CAFRO</name>
<evidence type="ECO:0000256" key="3">
    <source>
        <dbReference type="ARBA" id="ARBA00022833"/>
    </source>
</evidence>
<keyword evidence="1" id="KW-0479">Metal-binding</keyword>
<feature type="compositionally biased region" description="Acidic residues" evidence="4">
    <location>
        <begin position="267"/>
        <end position="288"/>
    </location>
</feature>
<dbReference type="InterPro" id="IPR001965">
    <property type="entry name" value="Znf_PHD"/>
</dbReference>
<dbReference type="SMART" id="SM00249">
    <property type="entry name" value="PHD"/>
    <property type="match status" value="1"/>
</dbReference>
<gene>
    <name evidence="6" type="ORF">FNF31_05266</name>
</gene>
<dbReference type="PROSITE" id="PS01359">
    <property type="entry name" value="ZF_PHD_1"/>
    <property type="match status" value="1"/>
</dbReference>
<feature type="compositionally biased region" description="Acidic residues" evidence="4">
    <location>
        <begin position="328"/>
        <end position="338"/>
    </location>
</feature>
<protein>
    <recommendedName>
        <fullName evidence="5">Phorbol-ester/DAG-type domain-containing protein</fullName>
    </recommendedName>
</protein>
<reference evidence="6 7" key="1">
    <citation type="submission" date="2019-07" db="EMBL/GenBank/DDBJ databases">
        <title>Genomes of Cafeteria roenbergensis.</title>
        <authorList>
            <person name="Fischer M.G."/>
            <person name="Hackl T."/>
            <person name="Roman M."/>
        </authorList>
    </citation>
    <scope>NUCLEOTIDE SEQUENCE [LARGE SCALE GENOMIC DNA]</scope>
    <source>
        <strain evidence="6 7">Cflag</strain>
    </source>
</reference>
<feature type="compositionally biased region" description="Low complexity" evidence="4">
    <location>
        <begin position="227"/>
        <end position="241"/>
    </location>
</feature>
<dbReference type="CDD" id="cd15489">
    <property type="entry name" value="PHD_SF"/>
    <property type="match status" value="1"/>
</dbReference>
<dbReference type="InterPro" id="IPR019786">
    <property type="entry name" value="Zinc_finger_PHD-type_CS"/>
</dbReference>
<dbReference type="Proteomes" id="UP000325113">
    <property type="component" value="Unassembled WGS sequence"/>
</dbReference>
<dbReference type="InterPro" id="IPR002219">
    <property type="entry name" value="PKC_DAG/PE"/>
</dbReference>
<dbReference type="GO" id="GO:0008270">
    <property type="term" value="F:zinc ion binding"/>
    <property type="evidence" value="ECO:0007669"/>
    <property type="project" value="UniProtKB-KW"/>
</dbReference>
<dbReference type="InterPro" id="IPR013083">
    <property type="entry name" value="Znf_RING/FYVE/PHD"/>
</dbReference>
<feature type="compositionally biased region" description="Low complexity" evidence="4">
    <location>
        <begin position="248"/>
        <end position="264"/>
    </location>
</feature>
<accession>A0A5A8D3A2</accession>
<dbReference type="EMBL" id="VLTM01000063">
    <property type="protein sequence ID" value="KAA0158740.1"/>
    <property type="molecule type" value="Genomic_DNA"/>
</dbReference>
<sequence length="946" mass="99391">MADAATPSGGPLLVADAVDDPGLGCPVLPDGEAYEWAFTTRQSNLSNARRVFQAARKHGYAAVFEDLTAPGFLPEGVDPKLAPPGFEVMGKRLHSRPPGYRTVAQVYAALNELARFAAKTFGPSHRHAQSGKYVLAAAIAAHRRHGPKIRRCDDAERPHCAACGTFRAWDTNQVMACTKCPLHLHMRCHGLPPGADLRTTFVCNACSGRPSELDGVFRLAEERDQAEAAAPVAAEPLPASGRSRRRAAVAAQHAVTKAVTSERAPAFEDEEEELEGLEEDEIEDEEEVAAAAGGSARSASARRSRAPASGARTPRDRGRGGGWADDSSMADDDADDASSTDGGDASARRGRASSKTAPASASAPAGRPRDASPAGSLRAEKAEFDRSSGFPAWTAGPLHELDAMRAAVAAAQPPVEALLRLCTAWSDGRTIAGPAAAALCASDPVRLALAATEHEKSPFNRFMRACVLLPAADFREALAADANPSRAPDWPGVDAVPVPAGTLTVDEFQQLDGQRARELVDTLLEAERLVLTRSRDGRVLARPDAKLAADGTPPEARAVPDEDGALPFCPRTASAAVDAAWCRAVAARPALLIEEAWARVRAGESALTAISGRGHAASAPPRVRVPPEFSTLPAHFLPLAMAASNPACALDPSPGRSFVPEEDAGLAVAYQEAAAASVAFHCVTGSHTWAMYRAGILCRRFRVRACRRRTAAAARERSKVLAKLIREAGASGELDFRCAKVLDVVSVLHGEPSADTVRRQLDCGLFGLPWSNLERASSPPRDRYLGPSNVKSQDGAIVPVLKTIASRAANKLVLAAAADGSSAVARANADAAAATSAATDPPPMADGQPPSIEGAAAEAARPNRRLWLHPRHAEASARICDTNEALVQSYSGFGRALAHRVPARAALLVPALRPQSPRQAESPSVPATPAVSMTEGVASMHEDVMI</sequence>
<evidence type="ECO:0000313" key="7">
    <source>
        <dbReference type="Proteomes" id="UP000325113"/>
    </source>
</evidence>
<proteinExistence type="predicted"/>
<dbReference type="PROSITE" id="PS50081">
    <property type="entry name" value="ZF_DAG_PE_2"/>
    <property type="match status" value="1"/>
</dbReference>
<dbReference type="SUPFAM" id="SSF57903">
    <property type="entry name" value="FYVE/PHD zinc finger"/>
    <property type="match status" value="1"/>
</dbReference>